<dbReference type="Gene3D" id="3.40.50.2300">
    <property type="match status" value="2"/>
</dbReference>
<dbReference type="PANTHER" id="PTHR30146:SF109">
    <property type="entry name" value="HTH-TYPE TRANSCRIPTIONAL REGULATOR GALS"/>
    <property type="match status" value="1"/>
</dbReference>
<dbReference type="GO" id="GO:0000976">
    <property type="term" value="F:transcription cis-regulatory region binding"/>
    <property type="evidence" value="ECO:0007669"/>
    <property type="project" value="TreeGrafter"/>
</dbReference>
<gene>
    <name evidence="6" type="ORF">SY83_20290</name>
</gene>
<dbReference type="Pfam" id="PF00392">
    <property type="entry name" value="GntR"/>
    <property type="match status" value="1"/>
</dbReference>
<name>A0A172TNB4_9BACL</name>
<dbReference type="PROSITE" id="PS50949">
    <property type="entry name" value="HTH_GNTR"/>
    <property type="match status" value="1"/>
</dbReference>
<proteinExistence type="predicted"/>
<organism evidence="6 7">
    <name type="scientific">Paenibacillus swuensis</name>
    <dbReference type="NCBI Taxonomy" id="1178515"/>
    <lineage>
        <taxon>Bacteria</taxon>
        <taxon>Bacillati</taxon>
        <taxon>Bacillota</taxon>
        <taxon>Bacilli</taxon>
        <taxon>Bacillales</taxon>
        <taxon>Paenibacillaceae</taxon>
        <taxon>Paenibacillus</taxon>
    </lineage>
</organism>
<dbReference type="RefSeq" id="WP_068609849.1">
    <property type="nucleotide sequence ID" value="NZ_CP011388.1"/>
</dbReference>
<keyword evidence="7" id="KW-1185">Reference proteome</keyword>
<dbReference type="EMBL" id="CP011388">
    <property type="protein sequence ID" value="ANE48243.1"/>
    <property type="molecule type" value="Genomic_DNA"/>
</dbReference>
<dbReference type="CDD" id="cd07377">
    <property type="entry name" value="WHTH_GntR"/>
    <property type="match status" value="1"/>
</dbReference>
<dbReference type="STRING" id="1178515.SY83_20290"/>
<evidence type="ECO:0000259" key="5">
    <source>
        <dbReference type="PROSITE" id="PS50949"/>
    </source>
</evidence>
<dbReference type="KEGG" id="pswu:SY83_20290"/>
<evidence type="ECO:0000256" key="3">
    <source>
        <dbReference type="ARBA" id="ARBA00023163"/>
    </source>
</evidence>
<dbReference type="Gene3D" id="1.10.10.10">
    <property type="entry name" value="Winged helix-like DNA-binding domain superfamily/Winged helix DNA-binding domain"/>
    <property type="match status" value="1"/>
</dbReference>
<dbReference type="PRINTS" id="PR00035">
    <property type="entry name" value="HTHGNTR"/>
</dbReference>
<dbReference type="InterPro" id="IPR000524">
    <property type="entry name" value="Tscrpt_reg_HTH_GntR"/>
</dbReference>
<accession>A0A172TNB4</accession>
<dbReference type="SUPFAM" id="SSF53822">
    <property type="entry name" value="Periplasmic binding protein-like I"/>
    <property type="match status" value="1"/>
</dbReference>
<dbReference type="InterPro" id="IPR046335">
    <property type="entry name" value="LacI/GalR-like_sensor"/>
</dbReference>
<dbReference type="Pfam" id="PF13377">
    <property type="entry name" value="Peripla_BP_3"/>
    <property type="match status" value="1"/>
</dbReference>
<keyword evidence="3" id="KW-0804">Transcription</keyword>
<dbReference type="Proteomes" id="UP000076927">
    <property type="component" value="Chromosome"/>
</dbReference>
<feature type="domain" description="HTH gntR-type" evidence="5">
    <location>
        <begin position="12"/>
        <end position="80"/>
    </location>
</feature>
<dbReference type="GO" id="GO:0003700">
    <property type="term" value="F:DNA-binding transcription factor activity"/>
    <property type="evidence" value="ECO:0007669"/>
    <property type="project" value="InterPro"/>
</dbReference>
<feature type="region of interest" description="Disordered" evidence="4">
    <location>
        <begin position="87"/>
        <end position="115"/>
    </location>
</feature>
<keyword evidence="1" id="KW-0805">Transcription regulation</keyword>
<evidence type="ECO:0000256" key="2">
    <source>
        <dbReference type="ARBA" id="ARBA00023125"/>
    </source>
</evidence>
<dbReference type="SMART" id="SM00345">
    <property type="entry name" value="HTH_GNTR"/>
    <property type="match status" value="1"/>
</dbReference>
<dbReference type="PATRIC" id="fig|1178515.4.peg.4105"/>
<reference evidence="6 7" key="1">
    <citation type="submission" date="2015-01" db="EMBL/GenBank/DDBJ databases">
        <title>Paenibacillus swuensis/DY6/whole genome sequencing.</title>
        <authorList>
            <person name="Kim M.K."/>
            <person name="Srinivasan S."/>
            <person name="Lee J.-J."/>
        </authorList>
    </citation>
    <scope>NUCLEOTIDE SEQUENCE [LARGE SCALE GENOMIC DNA]</scope>
    <source>
        <strain evidence="6 7">DY6</strain>
    </source>
</reference>
<evidence type="ECO:0000313" key="7">
    <source>
        <dbReference type="Proteomes" id="UP000076927"/>
    </source>
</evidence>
<dbReference type="SUPFAM" id="SSF46785">
    <property type="entry name" value="Winged helix' DNA-binding domain"/>
    <property type="match status" value="1"/>
</dbReference>
<protein>
    <recommendedName>
        <fullName evidence="5">HTH gntR-type domain-containing protein</fullName>
    </recommendedName>
</protein>
<evidence type="ECO:0000256" key="1">
    <source>
        <dbReference type="ARBA" id="ARBA00023015"/>
    </source>
</evidence>
<dbReference type="OrthoDB" id="9813468at2"/>
<dbReference type="InterPro" id="IPR028082">
    <property type="entry name" value="Peripla_BP_I"/>
</dbReference>
<evidence type="ECO:0000313" key="6">
    <source>
        <dbReference type="EMBL" id="ANE48243.1"/>
    </source>
</evidence>
<dbReference type="CDD" id="cd06267">
    <property type="entry name" value="PBP1_LacI_sugar_binding-like"/>
    <property type="match status" value="1"/>
</dbReference>
<sequence>MREIVQLKKGPVVLYEQMRLRILELILEQGLQPHDPVPSEAELAKLFGVSTRTSKEALLQLAKEGVVYRLPRRGTFLAKAEVKLSEDHSDNVSGETKNSGSPIRNNRQFEASVKDHPSRSVPRTVVIVVPALDEYAGKVCEAASRALQSEGYEAVLRFSDGELDAEEAIIRDLKASPGIEGIILFPGNRRTCGDEVLRLHLEKYPIVLVDRMFREIRMSSVYHDHFQGAYQLTQYLADMGHRLIGFVSEDISGIMSREDRYYGYTQAHADRGMAVQSEAVLLKWGDRHQETEAAEDVLQRYLNNNPGMTAVFCSNDYVALQLMNAAGRIGRRVPEDLSVAGFTDLAFARVLAVPLTSVRKPTGPLGEGAAKLLLERIRHPEAEALTVKLPTELVLRESVSRIGME</sequence>
<keyword evidence="2" id="KW-0238">DNA-binding</keyword>
<dbReference type="InterPro" id="IPR036390">
    <property type="entry name" value="WH_DNA-bd_sf"/>
</dbReference>
<dbReference type="PANTHER" id="PTHR30146">
    <property type="entry name" value="LACI-RELATED TRANSCRIPTIONAL REPRESSOR"/>
    <property type="match status" value="1"/>
</dbReference>
<dbReference type="InterPro" id="IPR036388">
    <property type="entry name" value="WH-like_DNA-bd_sf"/>
</dbReference>
<evidence type="ECO:0000256" key="4">
    <source>
        <dbReference type="SAM" id="MobiDB-lite"/>
    </source>
</evidence>
<feature type="compositionally biased region" description="Polar residues" evidence="4">
    <location>
        <begin position="91"/>
        <end position="109"/>
    </location>
</feature>
<dbReference type="AlphaFoldDB" id="A0A172TNB4"/>